<dbReference type="EMBL" id="JAACJJ010000056">
    <property type="protein sequence ID" value="KAF5312137.1"/>
    <property type="molecule type" value="Genomic_DNA"/>
</dbReference>
<comment type="caution">
    <text evidence="2">The sequence shown here is derived from an EMBL/GenBank/DDBJ whole genome shotgun (WGS) entry which is preliminary data.</text>
</comment>
<evidence type="ECO:0000256" key="1">
    <source>
        <dbReference type="SAM" id="MobiDB-lite"/>
    </source>
</evidence>
<protein>
    <submittedName>
        <fullName evidence="2">Uncharacterized protein</fullName>
    </submittedName>
</protein>
<organism evidence="2 3">
    <name type="scientific">Psilocybe cf. subviscida</name>
    <dbReference type="NCBI Taxonomy" id="2480587"/>
    <lineage>
        <taxon>Eukaryota</taxon>
        <taxon>Fungi</taxon>
        <taxon>Dikarya</taxon>
        <taxon>Basidiomycota</taxon>
        <taxon>Agaricomycotina</taxon>
        <taxon>Agaricomycetes</taxon>
        <taxon>Agaricomycetidae</taxon>
        <taxon>Agaricales</taxon>
        <taxon>Agaricineae</taxon>
        <taxon>Strophariaceae</taxon>
        <taxon>Psilocybe</taxon>
    </lineage>
</organism>
<reference evidence="2 3" key="1">
    <citation type="journal article" date="2020" name="ISME J.">
        <title>Uncovering the hidden diversity of litter-decomposition mechanisms in mushroom-forming fungi.</title>
        <authorList>
            <person name="Floudas D."/>
            <person name="Bentzer J."/>
            <person name="Ahren D."/>
            <person name="Johansson T."/>
            <person name="Persson P."/>
            <person name="Tunlid A."/>
        </authorList>
    </citation>
    <scope>NUCLEOTIDE SEQUENCE [LARGE SCALE GENOMIC DNA]</scope>
    <source>
        <strain evidence="2 3">CBS 101986</strain>
    </source>
</reference>
<gene>
    <name evidence="2" type="ORF">D9619_002723</name>
</gene>
<feature type="compositionally biased region" description="Polar residues" evidence="1">
    <location>
        <begin position="63"/>
        <end position="74"/>
    </location>
</feature>
<feature type="region of interest" description="Disordered" evidence="1">
    <location>
        <begin position="29"/>
        <end position="76"/>
    </location>
</feature>
<accession>A0A8H5AWA6</accession>
<feature type="region of interest" description="Disordered" evidence="1">
    <location>
        <begin position="223"/>
        <end position="267"/>
    </location>
</feature>
<evidence type="ECO:0000313" key="2">
    <source>
        <dbReference type="EMBL" id="KAF5312137.1"/>
    </source>
</evidence>
<dbReference type="OrthoDB" id="3032312at2759"/>
<dbReference type="AlphaFoldDB" id="A0A8H5AWA6"/>
<name>A0A8H5AWA6_9AGAR</name>
<dbReference type="Proteomes" id="UP000567179">
    <property type="component" value="Unassembled WGS sequence"/>
</dbReference>
<keyword evidence="3" id="KW-1185">Reference proteome</keyword>
<evidence type="ECO:0000313" key="3">
    <source>
        <dbReference type="Proteomes" id="UP000567179"/>
    </source>
</evidence>
<feature type="compositionally biased region" description="Pro residues" evidence="1">
    <location>
        <begin position="249"/>
        <end position="259"/>
    </location>
</feature>
<sequence length="378" mass="40335">MAHFHSTTVRPRQGYPSVDFSSYQYGESSTSALRRNRETLTKLQPPSDLPELYFDYEEPSPPSATASNLITTPPLQEGWPTAAATAAPWQGDSSPDVHSVHYASFISPSNWDASMLPLGQAPPAVAAPLDPSFPWMYHTQTLTSPEKAAAVSDSIIHPSTSYDDYDQLMSVGALDAPFYAGTPAYPAQAGIPPHSSASNTTHSMNFSFGPSLAAPSTSVPFGAPAPAAQSSSKSSSSITHTSTTISPSAPYPSPPPTATPPLKIHQPRPSRRIPIISLSHLASTCDTYPIYPPPQEPTGGISAEVKPAVATLGRSRRQDTKPYLPITSHRANAQFKSSRQQSQSSHRVYHPHFSVGTNTGPGQVAQCPCGCMQSFICH</sequence>
<proteinExistence type="predicted"/>
<feature type="compositionally biased region" description="Low complexity" evidence="1">
    <location>
        <begin position="224"/>
        <end position="248"/>
    </location>
</feature>